<dbReference type="HAMAP" id="MF_00338">
    <property type="entry name" value="UPF0145"/>
    <property type="match status" value="1"/>
</dbReference>
<keyword evidence="4" id="KW-1185">Reference proteome</keyword>
<accession>A0AAW5HTU7</accession>
<name>A0AAW5HTU7_9CORY</name>
<dbReference type="AlphaFoldDB" id="A0AAW5HTU7"/>
<protein>
    <recommendedName>
        <fullName evidence="2">UPF0145 protein JMN37_04790</fullName>
    </recommendedName>
</protein>
<dbReference type="InterPro" id="IPR002765">
    <property type="entry name" value="UPF0145_YbjQ-like"/>
</dbReference>
<dbReference type="RefSeq" id="WP_070363307.1">
    <property type="nucleotide sequence ID" value="NZ_JAEUWV010000004.1"/>
</dbReference>
<evidence type="ECO:0000313" key="4">
    <source>
        <dbReference type="Proteomes" id="UP001205920"/>
    </source>
</evidence>
<sequence>MILSTTNSVDGGTIAEYMRIVGGEAIVGMNVFKDFAAGIRNIVGGRAAAWEADVVRAREEALNELWHRAAEMGADAVVGVKVDYESMGADGGMMLVSAVGTAVKLAPPVV</sequence>
<dbReference type="Gene3D" id="3.30.110.70">
    <property type="entry name" value="Hypothetical protein apc22750. Chain B"/>
    <property type="match status" value="1"/>
</dbReference>
<evidence type="ECO:0000313" key="3">
    <source>
        <dbReference type="EMBL" id="MCO6394297.1"/>
    </source>
</evidence>
<reference evidence="3 4" key="1">
    <citation type="submission" date="2021-01" db="EMBL/GenBank/DDBJ databases">
        <title>Identification and Characterization of Corynebacterium sp.</title>
        <authorList>
            <person name="Luo Q."/>
            <person name="Qu P."/>
            <person name="Chen Q."/>
        </authorList>
    </citation>
    <scope>NUCLEOTIDE SEQUENCE [LARGE SCALE GENOMIC DNA]</scope>
    <source>
        <strain evidence="3 4">MC-18</strain>
    </source>
</reference>
<evidence type="ECO:0000256" key="1">
    <source>
        <dbReference type="ARBA" id="ARBA00010751"/>
    </source>
</evidence>
<dbReference type="SUPFAM" id="SSF117782">
    <property type="entry name" value="YbjQ-like"/>
    <property type="match status" value="1"/>
</dbReference>
<comment type="similarity">
    <text evidence="1 2">Belongs to the UPF0145 family.</text>
</comment>
<gene>
    <name evidence="3" type="ORF">JMN37_04790</name>
</gene>
<dbReference type="Proteomes" id="UP001205920">
    <property type="component" value="Unassembled WGS sequence"/>
</dbReference>
<proteinExistence type="inferred from homology"/>
<dbReference type="EMBL" id="JAEUWV010000004">
    <property type="protein sequence ID" value="MCO6394297.1"/>
    <property type="molecule type" value="Genomic_DNA"/>
</dbReference>
<dbReference type="InterPro" id="IPR035439">
    <property type="entry name" value="UPF0145_dom_sf"/>
</dbReference>
<comment type="caution">
    <text evidence="3">The sequence shown here is derived from an EMBL/GenBank/DDBJ whole genome shotgun (WGS) entry which is preliminary data.</text>
</comment>
<dbReference type="Pfam" id="PF01906">
    <property type="entry name" value="YbjQ_1"/>
    <property type="match status" value="1"/>
</dbReference>
<dbReference type="PANTHER" id="PTHR34068">
    <property type="entry name" value="UPF0145 PROTEIN YBJQ"/>
    <property type="match status" value="1"/>
</dbReference>
<dbReference type="PANTHER" id="PTHR34068:SF1">
    <property type="entry name" value="UPF0145 PROTEIN YBJQ"/>
    <property type="match status" value="1"/>
</dbReference>
<organism evidence="3 4">
    <name type="scientific">Corynebacterium lipophilum</name>
    <dbReference type="NCBI Taxonomy" id="2804918"/>
    <lineage>
        <taxon>Bacteria</taxon>
        <taxon>Bacillati</taxon>
        <taxon>Actinomycetota</taxon>
        <taxon>Actinomycetes</taxon>
        <taxon>Mycobacteriales</taxon>
        <taxon>Corynebacteriaceae</taxon>
        <taxon>Corynebacterium</taxon>
    </lineage>
</organism>
<evidence type="ECO:0000256" key="2">
    <source>
        <dbReference type="HAMAP-Rule" id="MF_00338"/>
    </source>
</evidence>